<sequence>MIVRERDQGFVMIQQHHHAQISGELARQLDNAFFDDKNLRPSVEYAIAKHDDAWKMLDKQPFWNDLKQEPYRFTDVPNAAKTVFYKQGIDTVQEQDDYAALICSEHYRRFLENDPDEDSQQFVEQERQRQQSLMQHLDAYDQDLYWMHWDLLQFLDSLSLYVCMNEPGAREENRHPFFKNGITVSPSLSFFDTHKTPIHWQDNQTVVMDAFPFAEPVTVTVQQKIIPKQTLAEKGLIESYRQADFENVSIQLTGS</sequence>
<dbReference type="Pfam" id="PF13030">
    <property type="entry name" value="DUF3891"/>
    <property type="match status" value="1"/>
</dbReference>
<protein>
    <submittedName>
        <fullName evidence="1">DUF3891 family protein</fullName>
    </submittedName>
</protein>
<gene>
    <name evidence="1" type="ORF">ACFQU8_05955</name>
</gene>
<dbReference type="RefSeq" id="WP_382358285.1">
    <property type="nucleotide sequence ID" value="NZ_JBHTGR010000010.1"/>
</dbReference>
<comment type="caution">
    <text evidence="1">The sequence shown here is derived from an EMBL/GenBank/DDBJ whole genome shotgun (WGS) entry which is preliminary data.</text>
</comment>
<keyword evidence="2" id="KW-1185">Reference proteome</keyword>
<accession>A0ABW2UUX4</accession>
<evidence type="ECO:0000313" key="2">
    <source>
        <dbReference type="Proteomes" id="UP001596620"/>
    </source>
</evidence>
<reference evidence="2" key="1">
    <citation type="journal article" date="2019" name="Int. J. Syst. Evol. Microbiol.">
        <title>The Global Catalogue of Microorganisms (GCM) 10K type strain sequencing project: providing services to taxonomists for standard genome sequencing and annotation.</title>
        <authorList>
            <consortium name="The Broad Institute Genomics Platform"/>
            <consortium name="The Broad Institute Genome Sequencing Center for Infectious Disease"/>
            <person name="Wu L."/>
            <person name="Ma J."/>
        </authorList>
    </citation>
    <scope>NUCLEOTIDE SEQUENCE [LARGE SCALE GENOMIC DNA]</scope>
    <source>
        <strain evidence="2">JCM 30234</strain>
    </source>
</reference>
<dbReference type="Proteomes" id="UP001596620">
    <property type="component" value="Unassembled WGS sequence"/>
</dbReference>
<proteinExistence type="predicted"/>
<evidence type="ECO:0000313" key="1">
    <source>
        <dbReference type="EMBL" id="MFC7746778.1"/>
    </source>
</evidence>
<dbReference type="InterPro" id="IPR024992">
    <property type="entry name" value="DUF3891"/>
</dbReference>
<organism evidence="1 2">
    <name type="scientific">Lentibacillus kimchii</name>
    <dbReference type="NCBI Taxonomy" id="1542911"/>
    <lineage>
        <taxon>Bacteria</taxon>
        <taxon>Bacillati</taxon>
        <taxon>Bacillota</taxon>
        <taxon>Bacilli</taxon>
        <taxon>Bacillales</taxon>
        <taxon>Bacillaceae</taxon>
        <taxon>Lentibacillus</taxon>
    </lineage>
</organism>
<dbReference type="EMBL" id="JBHTGR010000010">
    <property type="protein sequence ID" value="MFC7746778.1"/>
    <property type="molecule type" value="Genomic_DNA"/>
</dbReference>
<name>A0ABW2UUX4_9BACI</name>